<dbReference type="EMBL" id="AP017624">
    <property type="protein sequence ID" value="BAV39903.1"/>
    <property type="molecule type" value="Genomic_DNA"/>
</dbReference>
<dbReference type="RefSeq" id="WP_096369694.1">
    <property type="nucleotide sequence ID" value="NZ_AP017624.1"/>
</dbReference>
<dbReference type="SUPFAM" id="SSF103481">
    <property type="entry name" value="Multidrug resistance efflux transporter EmrE"/>
    <property type="match status" value="2"/>
</dbReference>
<evidence type="ECO:0000259" key="3">
    <source>
        <dbReference type="Pfam" id="PF00892"/>
    </source>
</evidence>
<gene>
    <name evidence="4" type="ORF">SHTP_0534</name>
</gene>
<keyword evidence="2" id="KW-0812">Transmembrane</keyword>
<name>A0A1B4XYK2_MYCUL</name>
<reference evidence="4 5" key="1">
    <citation type="submission" date="2016-08" db="EMBL/GenBank/DDBJ databases">
        <title>Complete genome sequence of Mycobacterium shinshuense, a subspecies of M. ulcerans.</title>
        <authorList>
            <person name="Yoshida M."/>
            <person name="Ogura Y."/>
            <person name="Hayashi T."/>
            <person name="Hoshino Y."/>
        </authorList>
    </citation>
    <scope>NUCLEOTIDE SEQUENCE [LARGE SCALE GENOMIC DNA]</scope>
    <source>
        <strain evidence="5">ATCC 33728</strain>
    </source>
</reference>
<feature type="transmembrane region" description="Helical" evidence="2">
    <location>
        <begin position="261"/>
        <end position="282"/>
    </location>
</feature>
<feature type="domain" description="EamA" evidence="3">
    <location>
        <begin position="170"/>
        <end position="303"/>
    </location>
</feature>
<dbReference type="InterPro" id="IPR000620">
    <property type="entry name" value="EamA_dom"/>
</dbReference>
<dbReference type="InterPro" id="IPR052756">
    <property type="entry name" value="Alkyne_AA_exporter"/>
</dbReference>
<protein>
    <recommendedName>
        <fullName evidence="3">EamA domain-containing protein</fullName>
    </recommendedName>
</protein>
<feature type="transmembrane region" description="Helical" evidence="2">
    <location>
        <begin position="144"/>
        <end position="163"/>
    </location>
</feature>
<dbReference type="AlphaFoldDB" id="A0A1B4XYK2"/>
<evidence type="ECO:0000256" key="2">
    <source>
        <dbReference type="SAM" id="Phobius"/>
    </source>
</evidence>
<organism evidence="4 5">
    <name type="scientific">Mycobacterium ulcerans subsp. shinshuense</name>
    <dbReference type="NCBI Taxonomy" id="1124626"/>
    <lineage>
        <taxon>Bacteria</taxon>
        <taxon>Bacillati</taxon>
        <taxon>Actinomycetota</taxon>
        <taxon>Actinomycetes</taxon>
        <taxon>Mycobacteriales</taxon>
        <taxon>Mycobacteriaceae</taxon>
        <taxon>Mycobacterium</taxon>
        <taxon>Mycobacterium ulcerans group</taxon>
    </lineage>
</organism>
<feature type="transmembrane region" description="Helical" evidence="2">
    <location>
        <begin position="169"/>
        <end position="189"/>
    </location>
</feature>
<feature type="transmembrane region" description="Helical" evidence="2">
    <location>
        <begin position="114"/>
        <end position="137"/>
    </location>
</feature>
<keyword evidence="2" id="KW-0472">Membrane</keyword>
<dbReference type="PANTHER" id="PTHR12715:SF4">
    <property type="entry name" value="EAMA DOMAIN-CONTAINING PROTEIN"/>
    <property type="match status" value="1"/>
</dbReference>
<evidence type="ECO:0000256" key="1">
    <source>
        <dbReference type="ARBA" id="ARBA00007362"/>
    </source>
</evidence>
<dbReference type="GO" id="GO:0016020">
    <property type="term" value="C:membrane"/>
    <property type="evidence" value="ECO:0007669"/>
    <property type="project" value="InterPro"/>
</dbReference>
<dbReference type="InterPro" id="IPR037185">
    <property type="entry name" value="EmrE-like"/>
</dbReference>
<dbReference type="PANTHER" id="PTHR12715">
    <property type="entry name" value="TRANSPORTER, DRUG/METABOLITE EXPORTER FAMILY"/>
    <property type="match status" value="1"/>
</dbReference>
<evidence type="ECO:0000313" key="4">
    <source>
        <dbReference type="EMBL" id="BAV39903.1"/>
    </source>
</evidence>
<feature type="transmembrane region" description="Helical" evidence="2">
    <location>
        <begin position="201"/>
        <end position="220"/>
    </location>
</feature>
<feature type="transmembrane region" description="Helical" evidence="2">
    <location>
        <begin position="288"/>
        <end position="307"/>
    </location>
</feature>
<dbReference type="Proteomes" id="UP000218067">
    <property type="component" value="Chromosome"/>
</dbReference>
<dbReference type="Pfam" id="PF00892">
    <property type="entry name" value="EamA"/>
    <property type="match status" value="2"/>
</dbReference>
<feature type="transmembrane region" description="Helical" evidence="2">
    <location>
        <begin position="84"/>
        <end position="108"/>
    </location>
</feature>
<evidence type="ECO:0000313" key="5">
    <source>
        <dbReference type="Proteomes" id="UP000218067"/>
    </source>
</evidence>
<feature type="transmembrane region" description="Helical" evidence="2">
    <location>
        <begin position="12"/>
        <end position="31"/>
    </location>
</feature>
<dbReference type="GeneID" id="93435207"/>
<accession>A0A1B4XYK2</accession>
<comment type="similarity">
    <text evidence="1">Belongs to the EamA transporter family.</text>
</comment>
<feature type="transmembrane region" description="Helical" evidence="2">
    <location>
        <begin position="51"/>
        <end position="72"/>
    </location>
</feature>
<keyword evidence="2" id="KW-1133">Transmembrane helix</keyword>
<proteinExistence type="inferred from homology"/>
<feature type="domain" description="EamA" evidence="3">
    <location>
        <begin position="18"/>
        <end position="159"/>
    </location>
</feature>
<feature type="transmembrane region" description="Helical" evidence="2">
    <location>
        <begin position="232"/>
        <end position="254"/>
    </location>
</feature>
<sequence length="348" mass="35431">MASSTTSSQRTVNMPALAMGVTVTLWAFAFVGVRSAGRVFSPGVLALSRLFIAVMVMAVIATIAATYTAYAGRATTRRLRPPSAAALTLVIAYGVAWFGAYSIVISWAEQHIDAGTTALLVNLAPILVAVFAGFFLGEGYSARLLTGIAIAFAGVVLISAGGGGSQTDWLGVGLGLLAAVLYAAGVLLQKVALRTVDALSATLWGTLVGFIVTLPFLPAAARELSLASAADLWWLVFLGAGPSAIAFTTWAYALARTNAGVTAATTLMVPALVIALSGLLLAEVPNPLGLAGGGACLIGVALARGLLRLPARSRRRAGTGDQLQGVESLPVGLSDYAASSTAPSGRQL</sequence>